<dbReference type="SUPFAM" id="SSF46785">
    <property type="entry name" value="Winged helix' DNA-binding domain"/>
    <property type="match status" value="1"/>
</dbReference>
<evidence type="ECO:0000313" key="5">
    <source>
        <dbReference type="EMBL" id="KMT22025.1"/>
    </source>
</evidence>
<organism evidence="5 6">
    <name type="scientific">Clostridium cylindrosporum DSM 605</name>
    <dbReference type="NCBI Taxonomy" id="1121307"/>
    <lineage>
        <taxon>Bacteria</taxon>
        <taxon>Bacillati</taxon>
        <taxon>Bacillota</taxon>
        <taxon>Clostridia</taxon>
        <taxon>Eubacteriales</taxon>
        <taxon>Clostridiaceae</taxon>
        <taxon>Clostridium</taxon>
    </lineage>
</organism>
<dbReference type="RefSeq" id="WP_048570656.1">
    <property type="nucleotide sequence ID" value="NZ_LFVU01000026.1"/>
</dbReference>
<dbReference type="InterPro" id="IPR036390">
    <property type="entry name" value="WH_DNA-bd_sf"/>
</dbReference>
<name>A0A0J8D7L6_CLOCY</name>
<dbReference type="Pfam" id="PF12802">
    <property type="entry name" value="MarR_2"/>
    <property type="match status" value="1"/>
</dbReference>
<evidence type="ECO:0000313" key="6">
    <source>
        <dbReference type="Proteomes" id="UP000036756"/>
    </source>
</evidence>
<evidence type="ECO:0000256" key="3">
    <source>
        <dbReference type="ARBA" id="ARBA00023163"/>
    </source>
</evidence>
<dbReference type="PATRIC" id="fig|1121307.3.peg.1650"/>
<accession>A0A0J8D7L6</accession>
<keyword evidence="3" id="KW-0804">Transcription</keyword>
<dbReference type="Gene3D" id="1.10.10.10">
    <property type="entry name" value="Winged helix-like DNA-binding domain superfamily/Winged helix DNA-binding domain"/>
    <property type="match status" value="1"/>
</dbReference>
<dbReference type="PRINTS" id="PR00598">
    <property type="entry name" value="HTHMARR"/>
</dbReference>
<proteinExistence type="predicted"/>
<protein>
    <submittedName>
        <fullName evidence="5">Transcriptional regulator, MarR family</fullName>
    </submittedName>
</protein>
<dbReference type="SMART" id="SM00347">
    <property type="entry name" value="HTH_MARR"/>
    <property type="match status" value="1"/>
</dbReference>
<dbReference type="CDD" id="cd00090">
    <property type="entry name" value="HTH_ARSR"/>
    <property type="match status" value="1"/>
</dbReference>
<keyword evidence="6" id="KW-1185">Reference proteome</keyword>
<dbReference type="EMBL" id="LFVU01000026">
    <property type="protein sequence ID" value="KMT22025.1"/>
    <property type="molecule type" value="Genomic_DNA"/>
</dbReference>
<dbReference type="GO" id="GO:0003700">
    <property type="term" value="F:DNA-binding transcription factor activity"/>
    <property type="evidence" value="ECO:0007669"/>
    <property type="project" value="InterPro"/>
</dbReference>
<dbReference type="InterPro" id="IPR036388">
    <property type="entry name" value="WH-like_DNA-bd_sf"/>
</dbReference>
<dbReference type="InterPro" id="IPR011991">
    <property type="entry name" value="ArsR-like_HTH"/>
</dbReference>
<dbReference type="PANTHER" id="PTHR42756:SF1">
    <property type="entry name" value="TRANSCRIPTIONAL REPRESSOR OF EMRAB OPERON"/>
    <property type="match status" value="1"/>
</dbReference>
<dbReference type="GO" id="GO:0003677">
    <property type="term" value="F:DNA binding"/>
    <property type="evidence" value="ECO:0007669"/>
    <property type="project" value="UniProtKB-KW"/>
</dbReference>
<dbReference type="OrthoDB" id="1904211at2"/>
<dbReference type="AlphaFoldDB" id="A0A0J8D7L6"/>
<evidence type="ECO:0000256" key="2">
    <source>
        <dbReference type="ARBA" id="ARBA00023125"/>
    </source>
</evidence>
<feature type="domain" description="HTH marR-type" evidence="4">
    <location>
        <begin position="1"/>
        <end position="132"/>
    </location>
</feature>
<keyword evidence="2" id="KW-0238">DNA-binding</keyword>
<dbReference type="STRING" id="1121307.CLCY_3c02960"/>
<sequence length="135" mass="16149">MDLYGHRANQLARYFNKRLNERISPHGLYTSQWGIILYLYQRGECTQVELCQYLCVEAPTITRTLSRMEEMGWIIRGEGKDKRQRLISLTDKAYEMFPKWSAESYNLEQEAMQNIDKEELEIFKKVLLQMMKNLE</sequence>
<evidence type="ECO:0000256" key="1">
    <source>
        <dbReference type="ARBA" id="ARBA00023015"/>
    </source>
</evidence>
<dbReference type="InterPro" id="IPR000835">
    <property type="entry name" value="HTH_MarR-typ"/>
</dbReference>
<gene>
    <name evidence="5" type="ORF">CLCY_3c02960</name>
</gene>
<dbReference type="PANTHER" id="PTHR42756">
    <property type="entry name" value="TRANSCRIPTIONAL REGULATOR, MARR"/>
    <property type="match status" value="1"/>
</dbReference>
<comment type="caution">
    <text evidence="5">The sequence shown here is derived from an EMBL/GenBank/DDBJ whole genome shotgun (WGS) entry which is preliminary data.</text>
</comment>
<reference evidence="5 6" key="1">
    <citation type="submission" date="2015-06" db="EMBL/GenBank/DDBJ databases">
        <title>Draft genome sequence of the purine-degrading Clostridium cylindrosporum HC-1 (DSM 605).</title>
        <authorList>
            <person name="Poehlein A."/>
            <person name="Schiel-Bengelsdorf B."/>
            <person name="Bengelsdorf F."/>
            <person name="Daniel R."/>
            <person name="Duerre P."/>
        </authorList>
    </citation>
    <scope>NUCLEOTIDE SEQUENCE [LARGE SCALE GENOMIC DNA]</scope>
    <source>
        <strain evidence="5 6">DSM 605</strain>
    </source>
</reference>
<evidence type="ECO:0000259" key="4">
    <source>
        <dbReference type="PROSITE" id="PS50995"/>
    </source>
</evidence>
<keyword evidence="1" id="KW-0805">Transcription regulation</keyword>
<dbReference type="PROSITE" id="PS50995">
    <property type="entry name" value="HTH_MARR_2"/>
    <property type="match status" value="1"/>
</dbReference>
<dbReference type="Proteomes" id="UP000036756">
    <property type="component" value="Unassembled WGS sequence"/>
</dbReference>